<proteinExistence type="predicted"/>
<keyword evidence="1" id="KW-0732">Signal</keyword>
<gene>
    <name evidence="2" type="ORF">CYY_006138</name>
</gene>
<name>A0A8J4URP9_9MYCE</name>
<organism evidence="2 3">
    <name type="scientific">Polysphondylium violaceum</name>
    <dbReference type="NCBI Taxonomy" id="133409"/>
    <lineage>
        <taxon>Eukaryota</taxon>
        <taxon>Amoebozoa</taxon>
        <taxon>Evosea</taxon>
        <taxon>Eumycetozoa</taxon>
        <taxon>Dictyostelia</taxon>
        <taxon>Dictyosteliales</taxon>
        <taxon>Dictyosteliaceae</taxon>
        <taxon>Polysphondylium</taxon>
    </lineage>
</organism>
<evidence type="ECO:0000313" key="3">
    <source>
        <dbReference type="Proteomes" id="UP000695562"/>
    </source>
</evidence>
<feature type="chain" id="PRO_5035310583" evidence="1">
    <location>
        <begin position="25"/>
        <end position="659"/>
    </location>
</feature>
<comment type="caution">
    <text evidence="2">The sequence shown here is derived from an EMBL/GenBank/DDBJ whole genome shotgun (WGS) entry which is preliminary data.</text>
</comment>
<keyword evidence="3" id="KW-1185">Reference proteome</keyword>
<evidence type="ECO:0000256" key="1">
    <source>
        <dbReference type="SAM" id="SignalP"/>
    </source>
</evidence>
<dbReference type="AlphaFoldDB" id="A0A8J4URP9"/>
<sequence>MKGYCYFFILFALVFLSSIQVSESVTVDSIRYKPYPIYTTDTTCSYVYEVAFQDPKGGIQYVSTPFVSTFSTLAISGTLLKAQIVFKPTLATSGDLVVSLKNSEGTTFSVKVDAYQCLAVPEFEYDKTSAPVITGYGLFYYDLKITTPMTQYLNMDQLKHTSSPYSSYVKIMGLQQYRIYYALLGAPPTTSHISFSIIVNLKTTPNTDIFITIPSPFTPSAWVGTSQYSTSPINPDYSFTTLSYENNLNGNLIASNVTGGYYSISRPTEGNTKKGIYLIHMNRKGLAASTVSIKEDFNTITANAPLNLGKTDKTLPAQTSIAPQSYALSFIDALNRPATTFFNAIYNSKAKVFDSTQSYLIKRGQVEAKKYLTYPYSYSLGNIVDGYKVSFSYPTWNFAGTSLLVYLQLNGQTQQWITKSNPTIADITITSSCNFIAQVGRKRIYRLNYSSASPFDSVVSPPQFGAVVIATPANIVSGNEYNGAIEFNIENPTFDIVRVVNDAGNVIQQVLPNPIPSIFTTANIKGISFSTNNIDTTLLTKSVPIRATLKLDVPDLVFRFLLYSTDFFPTNTYSTEGYDVFYNPTTQEYIVDFEIHPRRPVYYVFSNTQLASITSLTIDTMFPQDTLKVTYENVDEMPPMVTSVSIVEGNTLAVDSSAS</sequence>
<feature type="signal peptide" evidence="1">
    <location>
        <begin position="1"/>
        <end position="24"/>
    </location>
</feature>
<protein>
    <submittedName>
        <fullName evidence="2">Uncharacterized protein</fullName>
    </submittedName>
</protein>
<accession>A0A8J4URP9</accession>
<evidence type="ECO:0000313" key="2">
    <source>
        <dbReference type="EMBL" id="KAF2072541.1"/>
    </source>
</evidence>
<reference evidence="2" key="1">
    <citation type="submission" date="2020-01" db="EMBL/GenBank/DDBJ databases">
        <title>Development of genomics and gene disruption for Polysphondylium violaceum indicates a role for the polyketide synthase stlB in stalk morphogenesis.</title>
        <authorList>
            <person name="Narita B."/>
            <person name="Kawabe Y."/>
            <person name="Kin K."/>
            <person name="Saito T."/>
            <person name="Gibbs R."/>
            <person name="Kuspa A."/>
            <person name="Muzny D."/>
            <person name="Queller D."/>
            <person name="Richards S."/>
            <person name="Strassman J."/>
            <person name="Sucgang R."/>
            <person name="Worley K."/>
            <person name="Schaap P."/>
        </authorList>
    </citation>
    <scope>NUCLEOTIDE SEQUENCE</scope>
    <source>
        <strain evidence="2">QSvi11</strain>
    </source>
</reference>
<dbReference type="Proteomes" id="UP000695562">
    <property type="component" value="Unassembled WGS sequence"/>
</dbReference>
<dbReference type="EMBL" id="AJWJ01000270">
    <property type="protein sequence ID" value="KAF2072541.1"/>
    <property type="molecule type" value="Genomic_DNA"/>
</dbReference>
<feature type="non-terminal residue" evidence="2">
    <location>
        <position position="1"/>
    </location>
</feature>